<feature type="transmembrane region" description="Helical" evidence="1">
    <location>
        <begin position="6"/>
        <end position="26"/>
    </location>
</feature>
<dbReference type="Proteomes" id="UP000550736">
    <property type="component" value="Unassembled WGS sequence"/>
</dbReference>
<keyword evidence="7" id="KW-1185">Reference proteome</keyword>
<protein>
    <submittedName>
        <fullName evidence="3">DUF4097 domain-containing protein</fullName>
    </submittedName>
</protein>
<gene>
    <name evidence="5" type="ORF">EQ811_10580</name>
    <name evidence="4" type="ORF">HHM13_02100</name>
    <name evidence="3" type="ORF">HHM24_02500</name>
</gene>
<dbReference type="InterPro" id="IPR025164">
    <property type="entry name" value="Toastrack_DUF4097"/>
</dbReference>
<reference evidence="5 6" key="1">
    <citation type="journal article" date="2019" name="Sci. Transl. Med.">
        <title>Quorum sensing between bacterial species on the skin protects against epidermal injury in atopic dermatitis.</title>
        <authorList>
            <person name="Williams M.R."/>
        </authorList>
    </citation>
    <scope>NUCLEOTIDE SEQUENCE [LARGE SCALE GENOMIC DNA]</scope>
    <source>
        <strain evidence="5 6">H8</strain>
    </source>
</reference>
<dbReference type="Proteomes" id="UP000538955">
    <property type="component" value="Unassembled WGS sequence"/>
</dbReference>
<proteinExistence type="predicted"/>
<sequence length="278" mass="31413">MRKLFISGLIIFAIFFISGTVTWFAFDKAKYEKQNYNKTFNNHFSQLSVSTIGSEINIVKGNKFKVDYQGDNDVYVSKKGKMLKVTEKRATNRGYGLNFNPFHYNKKKLTITVPDKQLKDLSAKSVIGDVHLRNFNASSATIINSRHFSMEHSNLKYLNVDGSNSLAYICDSSVKKGNLKIDTGKLTLSRSEFQDSIFLLNEGDINMNKMKSSNDIKASTKKGDINYNFEAKPKNTLLKLHPGRGEKVVNNNNFKDGKVGKSKNILEFYTVDGDIVIN</sequence>
<dbReference type="EMBL" id="JABBMI010000024">
    <property type="protein sequence ID" value="NMK53621.1"/>
    <property type="molecule type" value="Genomic_DNA"/>
</dbReference>
<dbReference type="EMBL" id="JABBLX010000002">
    <property type="protein sequence ID" value="NMK96893.1"/>
    <property type="molecule type" value="Genomic_DNA"/>
</dbReference>
<reference evidence="7 8" key="2">
    <citation type="submission" date="2020-04" db="EMBL/GenBank/DDBJ databases">
        <title>The Epidemiology and Molecular Characteristics of Linezolid-Resistant Staphylococcus capitis in Huashan Hospital, Shanghai.</title>
        <authorList>
            <person name="Ding L."/>
            <person name="Li P."/>
            <person name="Yang Y."/>
            <person name="Lin D."/>
            <person name="Xu X."/>
        </authorList>
    </citation>
    <scope>NUCLEOTIDE SEQUENCE [LARGE SCALE GENOMIC DNA]</scope>
    <source>
        <strain evidence="4 8">12-86</strain>
        <strain evidence="3 7">17-84</strain>
    </source>
</reference>
<evidence type="ECO:0000313" key="7">
    <source>
        <dbReference type="Proteomes" id="UP000538955"/>
    </source>
</evidence>
<organism evidence="5 6">
    <name type="scientific">Staphylococcus capitis</name>
    <dbReference type="NCBI Taxonomy" id="29388"/>
    <lineage>
        <taxon>Bacteria</taxon>
        <taxon>Bacillati</taxon>
        <taxon>Bacillota</taxon>
        <taxon>Bacilli</taxon>
        <taxon>Bacillales</taxon>
        <taxon>Staphylococcaceae</taxon>
        <taxon>Staphylococcus</taxon>
    </lineage>
</organism>
<evidence type="ECO:0000313" key="5">
    <source>
        <dbReference type="EMBL" id="TBW75793.1"/>
    </source>
</evidence>
<keyword evidence="1" id="KW-0812">Transmembrane</keyword>
<feature type="domain" description="DUF4097" evidence="2">
    <location>
        <begin position="46"/>
        <end position="277"/>
    </location>
</feature>
<accession>A0A7Z7YTS1</accession>
<evidence type="ECO:0000313" key="4">
    <source>
        <dbReference type="EMBL" id="NMK96893.1"/>
    </source>
</evidence>
<dbReference type="RefSeq" id="WP_002435918.1">
    <property type="nucleotide sequence ID" value="NZ_AP014956.1"/>
</dbReference>
<evidence type="ECO:0000256" key="1">
    <source>
        <dbReference type="SAM" id="Phobius"/>
    </source>
</evidence>
<keyword evidence="1" id="KW-0472">Membrane</keyword>
<dbReference type="GeneID" id="93669069"/>
<dbReference type="EMBL" id="SCHC01000004">
    <property type="protein sequence ID" value="TBW75793.1"/>
    <property type="molecule type" value="Genomic_DNA"/>
</dbReference>
<evidence type="ECO:0000313" key="3">
    <source>
        <dbReference type="EMBL" id="NMK53621.1"/>
    </source>
</evidence>
<dbReference type="AlphaFoldDB" id="A0A7Z7YTS1"/>
<name>A0A7Z7YTS1_STACP</name>
<evidence type="ECO:0000313" key="8">
    <source>
        <dbReference type="Proteomes" id="UP000550736"/>
    </source>
</evidence>
<keyword evidence="1" id="KW-1133">Transmembrane helix</keyword>
<dbReference type="Pfam" id="PF13349">
    <property type="entry name" value="DUF4097"/>
    <property type="match status" value="1"/>
</dbReference>
<dbReference type="Gene3D" id="2.160.20.120">
    <property type="match status" value="1"/>
</dbReference>
<dbReference type="Proteomes" id="UP000291949">
    <property type="component" value="Unassembled WGS sequence"/>
</dbReference>
<evidence type="ECO:0000313" key="6">
    <source>
        <dbReference type="Proteomes" id="UP000291949"/>
    </source>
</evidence>
<evidence type="ECO:0000259" key="2">
    <source>
        <dbReference type="Pfam" id="PF13349"/>
    </source>
</evidence>
<comment type="caution">
    <text evidence="5">The sequence shown here is derived from an EMBL/GenBank/DDBJ whole genome shotgun (WGS) entry which is preliminary data.</text>
</comment>